<name>A0A7S2JPR6_9STRA</name>
<keyword evidence="2" id="KW-0472">Membrane</keyword>
<feature type="transmembrane region" description="Helical" evidence="2">
    <location>
        <begin position="74"/>
        <end position="92"/>
    </location>
</feature>
<evidence type="ECO:0000256" key="2">
    <source>
        <dbReference type="SAM" id="Phobius"/>
    </source>
</evidence>
<organism evidence="3">
    <name type="scientific">Leptocylindrus danicus</name>
    <dbReference type="NCBI Taxonomy" id="163516"/>
    <lineage>
        <taxon>Eukaryota</taxon>
        <taxon>Sar</taxon>
        <taxon>Stramenopiles</taxon>
        <taxon>Ochrophyta</taxon>
        <taxon>Bacillariophyta</taxon>
        <taxon>Coscinodiscophyceae</taxon>
        <taxon>Chaetocerotophycidae</taxon>
        <taxon>Leptocylindrales</taxon>
        <taxon>Leptocylindraceae</taxon>
        <taxon>Leptocylindrus</taxon>
    </lineage>
</organism>
<reference evidence="3" key="1">
    <citation type="submission" date="2021-01" db="EMBL/GenBank/DDBJ databases">
        <authorList>
            <person name="Corre E."/>
            <person name="Pelletier E."/>
            <person name="Niang G."/>
            <person name="Scheremetjew M."/>
            <person name="Finn R."/>
            <person name="Kale V."/>
            <person name="Holt S."/>
            <person name="Cochrane G."/>
            <person name="Meng A."/>
            <person name="Brown T."/>
            <person name="Cohen L."/>
        </authorList>
    </citation>
    <scope>NUCLEOTIDE SEQUENCE</scope>
    <source>
        <strain evidence="3">B650</strain>
    </source>
</reference>
<keyword evidence="2" id="KW-0812">Transmembrane</keyword>
<feature type="transmembrane region" description="Helical" evidence="2">
    <location>
        <begin position="41"/>
        <end position="62"/>
    </location>
</feature>
<sequence length="266" mass="29857">MPPAKASSVILTAAVESQLAATRDSVINPEAEAEESTQRGLFVKVTYVATLAAIITSLLLLWFQISADSDDKELLISVPSALTLAWSILVVFQRKKLNEMQTFRDEMNKARHAVNDVQRENVRLKASVDKFAASEAKLAKTSQQLEEIASKSGKTVDQVTDATKMNEKLLQQLKEVIQGQVLQEVMRITLKSDRDKDYVLGVNELEILIVRMDLVAGIEFHEDRFRKWAAENAPITIKEILDVCRNLLDDTIPEEENFFDVDPSLL</sequence>
<evidence type="ECO:0000256" key="1">
    <source>
        <dbReference type="SAM" id="Coils"/>
    </source>
</evidence>
<evidence type="ECO:0000313" key="3">
    <source>
        <dbReference type="EMBL" id="CAD9554127.1"/>
    </source>
</evidence>
<dbReference type="AlphaFoldDB" id="A0A7S2JPR6"/>
<feature type="coiled-coil region" evidence="1">
    <location>
        <begin position="100"/>
        <end position="127"/>
    </location>
</feature>
<dbReference type="EMBL" id="HBGY01000182">
    <property type="protein sequence ID" value="CAD9554127.1"/>
    <property type="molecule type" value="Transcribed_RNA"/>
</dbReference>
<keyword evidence="1" id="KW-0175">Coiled coil</keyword>
<protein>
    <submittedName>
        <fullName evidence="3">Uncharacterized protein</fullName>
    </submittedName>
</protein>
<accession>A0A7S2JPR6</accession>
<proteinExistence type="predicted"/>
<gene>
    <name evidence="3" type="ORF">LDAN0321_LOCUS115</name>
</gene>
<keyword evidence="2" id="KW-1133">Transmembrane helix</keyword>